<reference evidence="14 15" key="1">
    <citation type="submission" date="2024-06" db="EMBL/GenBank/DDBJ databases">
        <title>A chromosome-level genome assembly of beet webworm, Loxostege sticticalis.</title>
        <authorList>
            <person name="Zhang Y."/>
        </authorList>
    </citation>
    <scope>NUCLEOTIDE SEQUENCE [LARGE SCALE GENOMIC DNA]</scope>
    <source>
        <strain evidence="14">AQ026</strain>
        <tissue evidence="14">Whole body</tissue>
    </source>
</reference>
<evidence type="ECO:0000256" key="8">
    <source>
        <dbReference type="ARBA" id="ARBA00022723"/>
    </source>
</evidence>
<dbReference type="PANTHER" id="PTHR22930">
    <property type="match status" value="1"/>
</dbReference>
<dbReference type="PANTHER" id="PTHR22930:SF289">
    <property type="entry name" value="DDE TNP4 DOMAIN-CONTAINING PROTEIN-RELATED"/>
    <property type="match status" value="1"/>
</dbReference>
<organism evidence="14 15">
    <name type="scientific">Loxostege sticticalis</name>
    <name type="common">Beet webworm moth</name>
    <dbReference type="NCBI Taxonomy" id="481309"/>
    <lineage>
        <taxon>Eukaryota</taxon>
        <taxon>Metazoa</taxon>
        <taxon>Ecdysozoa</taxon>
        <taxon>Arthropoda</taxon>
        <taxon>Hexapoda</taxon>
        <taxon>Insecta</taxon>
        <taxon>Pterygota</taxon>
        <taxon>Neoptera</taxon>
        <taxon>Endopterygota</taxon>
        <taxon>Lepidoptera</taxon>
        <taxon>Glossata</taxon>
        <taxon>Ditrysia</taxon>
        <taxon>Pyraloidea</taxon>
        <taxon>Crambidae</taxon>
        <taxon>Pyraustinae</taxon>
        <taxon>Loxostege</taxon>
    </lineage>
</organism>
<evidence type="ECO:0000256" key="11">
    <source>
        <dbReference type="ARBA" id="ARBA00030126"/>
    </source>
</evidence>
<evidence type="ECO:0000256" key="1">
    <source>
        <dbReference type="ARBA" id="ARBA00001968"/>
    </source>
</evidence>
<evidence type="ECO:0000313" key="14">
    <source>
        <dbReference type="EMBL" id="KAL0879156.1"/>
    </source>
</evidence>
<sequence length="342" mass="38718">MFNSNLFLLHQSHELDVHVARARAKKSNLNARSEADAFALSETKFIKRYRLSKSLAIQLIEELKPHLEPARSRSDALTVETKVLIALAFYATGSYQTVVGDSRTHCVSQPSVSKAVREVTLALNKPDVMNKHLGFPFHRHEREQVKRDFYRAFRMPGVLGCIDGTHVAIVCPPRNEERFYNRKGYHSLNVLIMCDSQLNIMCVDASYPGSTHDSVVWANHTLKTYTDNLHRVRGENIYFLGDSGYPLRPTMMTPILNPASSAESHYNEVHIATRNVVERCIGVLKARFRCLLVDRKLHYSPATAAKIVNACSVLHNIAHRANVPYEPLTGEEARRERRLTSG</sequence>
<keyword evidence="10" id="KW-0539">Nucleus</keyword>
<gene>
    <name evidence="14" type="ORF">ABMA27_002950</name>
</gene>
<dbReference type="InterPro" id="IPR027806">
    <property type="entry name" value="HARBI1_dom"/>
</dbReference>
<keyword evidence="15" id="KW-1185">Reference proteome</keyword>
<feature type="domain" description="DDE Tnp4" evidence="13">
    <location>
        <begin position="162"/>
        <end position="316"/>
    </location>
</feature>
<comment type="similarity">
    <text evidence="4">Belongs to the HARBI1 family.</text>
</comment>
<evidence type="ECO:0000256" key="5">
    <source>
        <dbReference type="ARBA" id="ARBA00015519"/>
    </source>
</evidence>
<evidence type="ECO:0000256" key="6">
    <source>
        <dbReference type="ARBA" id="ARBA00022490"/>
    </source>
</evidence>
<dbReference type="Proteomes" id="UP001549920">
    <property type="component" value="Unassembled WGS sequence"/>
</dbReference>
<evidence type="ECO:0000256" key="12">
    <source>
        <dbReference type="ARBA" id="ARBA00045850"/>
    </source>
</evidence>
<evidence type="ECO:0000256" key="7">
    <source>
        <dbReference type="ARBA" id="ARBA00022722"/>
    </source>
</evidence>
<keyword evidence="9" id="KW-0378">Hydrolase</keyword>
<evidence type="ECO:0000256" key="3">
    <source>
        <dbReference type="ARBA" id="ARBA00004496"/>
    </source>
</evidence>
<comment type="subcellular location">
    <subcellularLocation>
        <location evidence="3">Cytoplasm</location>
    </subcellularLocation>
    <subcellularLocation>
        <location evidence="2">Nucleus</location>
    </subcellularLocation>
</comment>
<dbReference type="EMBL" id="JBEUOH010000014">
    <property type="protein sequence ID" value="KAL0879156.1"/>
    <property type="molecule type" value="Genomic_DNA"/>
</dbReference>
<keyword evidence="7" id="KW-0540">Nuclease</keyword>
<keyword evidence="6" id="KW-0963">Cytoplasm</keyword>
<dbReference type="PRINTS" id="PR02086">
    <property type="entry name" value="PUTNUCHARBI1"/>
</dbReference>
<evidence type="ECO:0000259" key="13">
    <source>
        <dbReference type="Pfam" id="PF13359"/>
    </source>
</evidence>
<name>A0ABR3HRG4_LOXSC</name>
<comment type="cofactor">
    <cofactor evidence="1">
        <name>a divalent metal cation</name>
        <dbReference type="ChEBI" id="CHEBI:60240"/>
    </cofactor>
</comment>
<dbReference type="Pfam" id="PF13359">
    <property type="entry name" value="DDE_Tnp_4"/>
    <property type="match status" value="1"/>
</dbReference>
<dbReference type="InterPro" id="IPR045249">
    <property type="entry name" value="HARBI1-like"/>
</dbReference>
<comment type="caution">
    <text evidence="14">The sequence shown here is derived from an EMBL/GenBank/DDBJ whole genome shotgun (WGS) entry which is preliminary data.</text>
</comment>
<evidence type="ECO:0000256" key="10">
    <source>
        <dbReference type="ARBA" id="ARBA00023242"/>
    </source>
</evidence>
<feature type="non-terminal residue" evidence="14">
    <location>
        <position position="342"/>
    </location>
</feature>
<protein>
    <recommendedName>
        <fullName evidence="5">Putative nuclease HARBI1</fullName>
    </recommendedName>
    <alternativeName>
        <fullName evidence="11">Harbinger transposase-derived nuclease</fullName>
    </alternativeName>
</protein>
<comment type="function">
    <text evidence="12">Transposase-derived protein that may have nuclease activity. Does not have transposase activity.</text>
</comment>
<evidence type="ECO:0000313" key="15">
    <source>
        <dbReference type="Proteomes" id="UP001549920"/>
    </source>
</evidence>
<evidence type="ECO:0000256" key="2">
    <source>
        <dbReference type="ARBA" id="ARBA00004123"/>
    </source>
</evidence>
<accession>A0ABR3HRG4</accession>
<evidence type="ECO:0000256" key="9">
    <source>
        <dbReference type="ARBA" id="ARBA00022801"/>
    </source>
</evidence>
<proteinExistence type="inferred from homology"/>
<dbReference type="InterPro" id="IPR026103">
    <property type="entry name" value="HARBI1_animal"/>
</dbReference>
<keyword evidence="8" id="KW-0479">Metal-binding</keyword>
<evidence type="ECO:0000256" key="4">
    <source>
        <dbReference type="ARBA" id="ARBA00006958"/>
    </source>
</evidence>